<dbReference type="Pfam" id="PF00990">
    <property type="entry name" value="GGDEF"/>
    <property type="match status" value="1"/>
</dbReference>
<dbReference type="PANTHER" id="PTHR44757:SF2">
    <property type="entry name" value="BIOFILM ARCHITECTURE MAINTENANCE PROTEIN MBAA"/>
    <property type="match status" value="1"/>
</dbReference>
<dbReference type="SUPFAM" id="SSF55073">
    <property type="entry name" value="Nucleotide cyclase"/>
    <property type="match status" value="1"/>
</dbReference>
<feature type="domain" description="GGDEF" evidence="4">
    <location>
        <begin position="372"/>
        <end position="504"/>
    </location>
</feature>
<dbReference type="Pfam" id="PF08448">
    <property type="entry name" value="PAS_4"/>
    <property type="match status" value="1"/>
</dbReference>
<dbReference type="InterPro" id="IPR035919">
    <property type="entry name" value="EAL_sf"/>
</dbReference>
<evidence type="ECO:0000313" key="6">
    <source>
        <dbReference type="Proteomes" id="UP000295484"/>
    </source>
</evidence>
<evidence type="ECO:0000259" key="2">
    <source>
        <dbReference type="PROSITE" id="PS50112"/>
    </source>
</evidence>
<dbReference type="InterPro" id="IPR029787">
    <property type="entry name" value="Nucleotide_cyclase"/>
</dbReference>
<protein>
    <submittedName>
        <fullName evidence="5">PAS domain S-box-containing protein/diguanylate cyclase (GGDEF)-like protein</fullName>
    </submittedName>
</protein>
<dbReference type="InterPro" id="IPR052155">
    <property type="entry name" value="Biofilm_reg_signaling"/>
</dbReference>
<dbReference type="InterPro" id="IPR001633">
    <property type="entry name" value="EAL_dom"/>
</dbReference>
<dbReference type="EMBL" id="SOEB01000004">
    <property type="protein sequence ID" value="TDX31858.1"/>
    <property type="molecule type" value="Genomic_DNA"/>
</dbReference>
<dbReference type="Gene3D" id="3.30.70.270">
    <property type="match status" value="1"/>
</dbReference>
<dbReference type="InterPro" id="IPR035965">
    <property type="entry name" value="PAS-like_dom_sf"/>
</dbReference>
<dbReference type="InterPro" id="IPR000014">
    <property type="entry name" value="PAS"/>
</dbReference>
<dbReference type="SMART" id="SM00052">
    <property type="entry name" value="EAL"/>
    <property type="match status" value="1"/>
</dbReference>
<name>A0A4V3GUR7_9RHOB</name>
<feature type="region of interest" description="Disordered" evidence="1">
    <location>
        <begin position="1"/>
        <end position="34"/>
    </location>
</feature>
<reference evidence="5 6" key="1">
    <citation type="submission" date="2019-03" db="EMBL/GenBank/DDBJ databases">
        <title>Genomic Encyclopedia of Type Strains, Phase IV (KMG-IV): sequencing the most valuable type-strain genomes for metagenomic binning, comparative biology and taxonomic classification.</title>
        <authorList>
            <person name="Goeker M."/>
        </authorList>
    </citation>
    <scope>NUCLEOTIDE SEQUENCE [LARGE SCALE GENOMIC DNA]</scope>
    <source>
        <strain evidence="5 6">JA181</strain>
    </source>
</reference>
<dbReference type="GO" id="GO:0003824">
    <property type="term" value="F:catalytic activity"/>
    <property type="evidence" value="ECO:0007669"/>
    <property type="project" value="UniProtKB-ARBA"/>
</dbReference>
<feature type="domain" description="EAL" evidence="3">
    <location>
        <begin position="513"/>
        <end position="766"/>
    </location>
</feature>
<dbReference type="PROSITE" id="PS50887">
    <property type="entry name" value="GGDEF"/>
    <property type="match status" value="1"/>
</dbReference>
<dbReference type="InterPro" id="IPR013656">
    <property type="entry name" value="PAS_4"/>
</dbReference>
<dbReference type="AlphaFoldDB" id="A0A4V3GUR7"/>
<dbReference type="PROSITE" id="PS50112">
    <property type="entry name" value="PAS"/>
    <property type="match status" value="1"/>
</dbReference>
<dbReference type="CDD" id="cd01949">
    <property type="entry name" value="GGDEF"/>
    <property type="match status" value="1"/>
</dbReference>
<sequence length="766" mass="83656">MGRHDAPVPLPAAESGGTSDFERASPQPSEPLSGVLRRTTAEGWSTLAPGSVQTSTDHLELVQAELELQNQELLEAHAASERERQKYLALFEHLPLPAVVLDQAGVVREANDSAAAVFGFPSVDHLCNRSIYRMLDQDSRSRVHAYLSELPSQDETVPQPAAIVPVHVGRPGDGVHLSYHAHLARLPFCAHDGDRVHMLLVDRHADDRQERDQRCRQMLSDATSTLFHAFDLTGNLIFSNRATSALIGNGTGLSVEQRRDFDGLLGSRALDIEVLISGKPASNHGSFAATPEDRRSFLIQKFPLRDDSGKVFAVGGTSTDVSALMAGHTELFAAFSIANDLANRDPLTGLNNRQCFLEHLRSAMARLDPTSKGLVLGFLDIDAFKDINDGMGHEVGDAILSAFAGRLEEAMGDRACVGRFGGDEFLLFMSDTAPEEAEQILHRTLGEIRSPYEVAGTRVLLTCSVGLSHYPRDAGTAEDLLRAADMALYSAKSNGRDRVFHFKESLRFTSERRLRVFSALRKALCEDSFRLVFQPKFDIADRSRILGAEALLRWRDPLLGDISPGEFVPLAEANGLYNALDLRVLKLFARQQGEWIRRGLQVPISVNISARSLQTSELLPTVLALLDYHDIPPELLLLEITETGLMNCTSEASQNLADLADAGVRISIDDFGTGYSSLAYLQKLRPSELKIDRSFIAQLNARDGASDSIVRAMLALAESLQLTTVAEGIENEEQLSWLAENGCGCGQGFLVSPGLEIPAFESLVAA</sequence>
<feature type="domain" description="PAS" evidence="2">
    <location>
        <begin position="83"/>
        <end position="154"/>
    </location>
</feature>
<dbReference type="FunFam" id="3.30.70.270:FF:000001">
    <property type="entry name" value="Diguanylate cyclase domain protein"/>
    <property type="match status" value="1"/>
</dbReference>
<dbReference type="SUPFAM" id="SSF141868">
    <property type="entry name" value="EAL domain-like"/>
    <property type="match status" value="1"/>
</dbReference>
<dbReference type="Pfam" id="PF00563">
    <property type="entry name" value="EAL"/>
    <property type="match status" value="1"/>
</dbReference>
<evidence type="ECO:0000256" key="1">
    <source>
        <dbReference type="SAM" id="MobiDB-lite"/>
    </source>
</evidence>
<dbReference type="Gene3D" id="3.30.450.20">
    <property type="entry name" value="PAS domain"/>
    <property type="match status" value="2"/>
</dbReference>
<dbReference type="CDD" id="cd01948">
    <property type="entry name" value="EAL"/>
    <property type="match status" value="1"/>
</dbReference>
<dbReference type="Proteomes" id="UP000295484">
    <property type="component" value="Unassembled WGS sequence"/>
</dbReference>
<comment type="caution">
    <text evidence="5">The sequence shown here is derived from an EMBL/GenBank/DDBJ whole genome shotgun (WGS) entry which is preliminary data.</text>
</comment>
<dbReference type="SMART" id="SM00091">
    <property type="entry name" value="PAS"/>
    <property type="match status" value="1"/>
</dbReference>
<dbReference type="PANTHER" id="PTHR44757">
    <property type="entry name" value="DIGUANYLATE CYCLASE DGCP"/>
    <property type="match status" value="1"/>
</dbReference>
<organism evidence="5 6">
    <name type="scientific">Rhodovulum visakhapatnamense</name>
    <dbReference type="NCBI Taxonomy" id="364297"/>
    <lineage>
        <taxon>Bacteria</taxon>
        <taxon>Pseudomonadati</taxon>
        <taxon>Pseudomonadota</taxon>
        <taxon>Alphaproteobacteria</taxon>
        <taxon>Rhodobacterales</taxon>
        <taxon>Paracoccaceae</taxon>
        <taxon>Rhodovulum</taxon>
    </lineage>
</organism>
<evidence type="ECO:0000259" key="3">
    <source>
        <dbReference type="PROSITE" id="PS50883"/>
    </source>
</evidence>
<evidence type="ECO:0000259" key="4">
    <source>
        <dbReference type="PROSITE" id="PS50887"/>
    </source>
</evidence>
<dbReference type="PROSITE" id="PS50883">
    <property type="entry name" value="EAL"/>
    <property type="match status" value="1"/>
</dbReference>
<dbReference type="SMART" id="SM00267">
    <property type="entry name" value="GGDEF"/>
    <property type="match status" value="1"/>
</dbReference>
<dbReference type="InterPro" id="IPR000160">
    <property type="entry name" value="GGDEF_dom"/>
</dbReference>
<evidence type="ECO:0000313" key="5">
    <source>
        <dbReference type="EMBL" id="TDX31858.1"/>
    </source>
</evidence>
<gene>
    <name evidence="5" type="ORF">EV657_10454</name>
</gene>
<proteinExistence type="predicted"/>
<dbReference type="SUPFAM" id="SSF55785">
    <property type="entry name" value="PYP-like sensor domain (PAS domain)"/>
    <property type="match status" value="1"/>
</dbReference>
<accession>A0A4V3GUR7</accession>
<dbReference type="InterPro" id="IPR043128">
    <property type="entry name" value="Rev_trsase/Diguanyl_cyclase"/>
</dbReference>
<dbReference type="NCBIfam" id="TIGR00254">
    <property type="entry name" value="GGDEF"/>
    <property type="match status" value="1"/>
</dbReference>
<dbReference type="Gene3D" id="3.20.20.450">
    <property type="entry name" value="EAL domain"/>
    <property type="match status" value="1"/>
</dbReference>